<dbReference type="EMBL" id="PQXO01000303">
    <property type="protein sequence ID" value="TGO86434.1"/>
    <property type="molecule type" value="Genomic_DNA"/>
</dbReference>
<evidence type="ECO:0000256" key="1">
    <source>
        <dbReference type="SAM" id="MobiDB-lite"/>
    </source>
</evidence>
<accession>A0A4Z1KQT6</accession>
<dbReference type="OrthoDB" id="3559763at2759"/>
<proteinExistence type="predicted"/>
<comment type="caution">
    <text evidence="2">The sequence shown here is derived from an EMBL/GenBank/DDBJ whole genome shotgun (WGS) entry which is preliminary data.</text>
</comment>
<evidence type="ECO:0000313" key="2">
    <source>
        <dbReference type="EMBL" id="TGO86434.1"/>
    </source>
</evidence>
<name>A0A4Z1KQT6_9HELO</name>
<feature type="compositionally biased region" description="Polar residues" evidence="1">
    <location>
        <begin position="235"/>
        <end position="250"/>
    </location>
</feature>
<keyword evidence="3" id="KW-1185">Reference proteome</keyword>
<evidence type="ECO:0000313" key="3">
    <source>
        <dbReference type="Proteomes" id="UP000297280"/>
    </source>
</evidence>
<sequence>MSKRHNSKDDARHRGRDEASRGRDRGAGRTSRGTSRREPSQSSSSTTQARSGDGRSQRRSTRREASGSVSRFQSFGPAAGMASMSMLCSEFTPPVAPILDSELAMRDREYCGICGEYREAPSLEEWWKRIHFEDSPDCLTAYREGKCPVERSDDQIKAEDAEGEAFREKINWVGPENTENPAQPHAPQTTDTSAWSQGASQPSAQPQIANPTYSDPQRNNLSTVYSPSAGYAAPTVQTGNTGYVPSSYASQPAPHYSGNTCYIPPGSMLPPPLPSHRSNTAYTSYTAPTRRIPTGLSPPGCTPATGYPLPPVHYTSSDIPYDTHQLAPYHPSINDPYPSEQYASTTSSARQVIGQHGSSHHGSSGHSHSHGSSGHGNHTKE</sequence>
<feature type="compositionally biased region" description="Polar residues" evidence="1">
    <location>
        <begin position="212"/>
        <end position="226"/>
    </location>
</feature>
<protein>
    <submittedName>
        <fullName evidence="2">Uncharacterized protein</fullName>
    </submittedName>
</protein>
<organism evidence="2 3">
    <name type="scientific">Botrytis porri</name>
    <dbReference type="NCBI Taxonomy" id="87229"/>
    <lineage>
        <taxon>Eukaryota</taxon>
        <taxon>Fungi</taxon>
        <taxon>Dikarya</taxon>
        <taxon>Ascomycota</taxon>
        <taxon>Pezizomycotina</taxon>
        <taxon>Leotiomycetes</taxon>
        <taxon>Helotiales</taxon>
        <taxon>Sclerotiniaceae</taxon>
        <taxon>Botrytis</taxon>
    </lineage>
</organism>
<dbReference type="Proteomes" id="UP000297280">
    <property type="component" value="Unassembled WGS sequence"/>
</dbReference>
<feature type="compositionally biased region" description="Low complexity" evidence="1">
    <location>
        <begin position="356"/>
        <end position="381"/>
    </location>
</feature>
<feature type="region of interest" description="Disordered" evidence="1">
    <location>
        <begin position="316"/>
        <end position="381"/>
    </location>
</feature>
<feature type="compositionally biased region" description="Low complexity" evidence="1">
    <location>
        <begin position="40"/>
        <end position="51"/>
    </location>
</feature>
<gene>
    <name evidence="2" type="ORF">BPOR_0304g00080</name>
</gene>
<feature type="compositionally biased region" description="Polar residues" evidence="1">
    <location>
        <begin position="341"/>
        <end position="350"/>
    </location>
</feature>
<feature type="region of interest" description="Disordered" evidence="1">
    <location>
        <begin position="174"/>
        <end position="257"/>
    </location>
</feature>
<feature type="region of interest" description="Disordered" evidence="1">
    <location>
        <begin position="1"/>
        <end position="75"/>
    </location>
</feature>
<reference evidence="2 3" key="1">
    <citation type="submission" date="2017-12" db="EMBL/GenBank/DDBJ databases">
        <title>Comparative genomics of Botrytis spp.</title>
        <authorList>
            <person name="Valero-Jimenez C.A."/>
            <person name="Tapia P."/>
            <person name="Veloso J."/>
            <person name="Silva-Moreno E."/>
            <person name="Staats M."/>
            <person name="Valdes J.H."/>
            <person name="Van Kan J.A.L."/>
        </authorList>
    </citation>
    <scope>NUCLEOTIDE SEQUENCE [LARGE SCALE GENOMIC DNA]</scope>
    <source>
        <strain evidence="2 3">MUCL3349</strain>
    </source>
</reference>
<feature type="compositionally biased region" description="Polar residues" evidence="1">
    <location>
        <begin position="177"/>
        <end position="192"/>
    </location>
</feature>
<dbReference type="AlphaFoldDB" id="A0A4Z1KQT6"/>
<feature type="compositionally biased region" description="Basic and acidic residues" evidence="1">
    <location>
        <begin position="7"/>
        <end position="27"/>
    </location>
</feature>
<feature type="compositionally biased region" description="Low complexity" evidence="1">
    <location>
        <begin position="193"/>
        <end position="211"/>
    </location>
</feature>